<evidence type="ECO:0000313" key="2">
    <source>
        <dbReference type="Proteomes" id="UP000655287"/>
    </source>
</evidence>
<sequence length="256" mass="27458">MVGPAGVRDARGPAGYGHAMQTVLIQTEADEADSPRSWELVPGQEVTFGRGAPDVAVDVEIADPAVSRLAGRIRAVDTYWVLTNLSGTHTYVVENPEGGGEFVKVAPGRVDAPIPFEFARVVLPGGREPVSFLVFAAVHNYLDPVSLSSGAGTSLAFPLDPTAKYFLVLVALCEPRLRDPSSQVIPTVSQIIDRLGDSGLTPSAVAFHIKYLATAKLRVRQDGEGGRADWQRAALISLALRFDLVREEHLALLPRL</sequence>
<protein>
    <recommendedName>
        <fullName evidence="3">FHA domain-containing protein</fullName>
    </recommendedName>
</protein>
<evidence type="ECO:0000313" key="1">
    <source>
        <dbReference type="EMBL" id="GII77877.1"/>
    </source>
</evidence>
<comment type="caution">
    <text evidence="1">The sequence shown here is derived from an EMBL/GenBank/DDBJ whole genome shotgun (WGS) entry which is preliminary data.</text>
</comment>
<dbReference type="Proteomes" id="UP000655287">
    <property type="component" value="Unassembled WGS sequence"/>
</dbReference>
<dbReference type="Gene3D" id="2.60.200.20">
    <property type="match status" value="1"/>
</dbReference>
<accession>A0A919V0V2</accession>
<dbReference type="EMBL" id="BOOU01000042">
    <property type="protein sequence ID" value="GII77877.1"/>
    <property type="molecule type" value="Genomic_DNA"/>
</dbReference>
<keyword evidence="2" id="KW-1185">Reference proteome</keyword>
<reference evidence="1" key="1">
    <citation type="submission" date="2021-01" db="EMBL/GenBank/DDBJ databases">
        <title>Whole genome shotgun sequence of Sphaerisporangium rufum NBRC 109079.</title>
        <authorList>
            <person name="Komaki H."/>
            <person name="Tamura T."/>
        </authorList>
    </citation>
    <scope>NUCLEOTIDE SEQUENCE</scope>
    <source>
        <strain evidence="1">NBRC 109079</strain>
    </source>
</reference>
<dbReference type="AlphaFoldDB" id="A0A919V0V2"/>
<dbReference type="SUPFAM" id="SSF49879">
    <property type="entry name" value="SMAD/FHA domain"/>
    <property type="match status" value="1"/>
</dbReference>
<evidence type="ECO:0008006" key="3">
    <source>
        <dbReference type="Google" id="ProtNLM"/>
    </source>
</evidence>
<proteinExistence type="predicted"/>
<name>A0A919V0V2_9ACTN</name>
<gene>
    <name evidence="1" type="ORF">Sru01_28590</name>
</gene>
<dbReference type="CDD" id="cd00060">
    <property type="entry name" value="FHA"/>
    <property type="match status" value="1"/>
</dbReference>
<dbReference type="InterPro" id="IPR008984">
    <property type="entry name" value="SMAD_FHA_dom_sf"/>
</dbReference>
<organism evidence="1 2">
    <name type="scientific">Sphaerisporangium rufum</name>
    <dbReference type="NCBI Taxonomy" id="1381558"/>
    <lineage>
        <taxon>Bacteria</taxon>
        <taxon>Bacillati</taxon>
        <taxon>Actinomycetota</taxon>
        <taxon>Actinomycetes</taxon>
        <taxon>Streptosporangiales</taxon>
        <taxon>Streptosporangiaceae</taxon>
        <taxon>Sphaerisporangium</taxon>
    </lineage>
</organism>